<dbReference type="PROSITE" id="PS01042">
    <property type="entry name" value="HOMOSER_DHGENASE"/>
    <property type="match status" value="1"/>
</dbReference>
<evidence type="ECO:0000256" key="3">
    <source>
        <dbReference type="ARBA" id="ARBA00006753"/>
    </source>
</evidence>
<dbReference type="Pfam" id="PF01842">
    <property type="entry name" value="ACT"/>
    <property type="match status" value="1"/>
</dbReference>
<dbReference type="InterPro" id="IPR002912">
    <property type="entry name" value="ACT_dom"/>
</dbReference>
<dbReference type="PIRSF" id="PIRSF000098">
    <property type="entry name" value="Homoser_dehydrog"/>
    <property type="match status" value="1"/>
</dbReference>
<comment type="similarity">
    <text evidence="3">Belongs to the homoserine dehydrogenase family.</text>
</comment>
<dbReference type="GO" id="GO:0009088">
    <property type="term" value="P:threonine biosynthetic process"/>
    <property type="evidence" value="ECO:0007669"/>
    <property type="project" value="UniProtKB-UniPathway"/>
</dbReference>
<reference evidence="12" key="1">
    <citation type="submission" date="2018-06" db="EMBL/GenBank/DDBJ databases">
        <authorList>
            <person name="Zhirakovskaya E."/>
        </authorList>
    </citation>
    <scope>NUCLEOTIDE SEQUENCE</scope>
</reference>
<dbReference type="UniPathway" id="UPA00051">
    <property type="reaction ID" value="UER00465"/>
</dbReference>
<protein>
    <recommendedName>
        <fullName evidence="5">Homoserine dehydrogenase</fullName>
        <ecNumber evidence="4">1.1.1.3</ecNumber>
    </recommendedName>
</protein>
<dbReference type="InterPro" id="IPR005106">
    <property type="entry name" value="Asp/hSer_DH_NAD-bd"/>
</dbReference>
<dbReference type="AlphaFoldDB" id="A0A3B0RNP3"/>
<sequence length="439" mass="46639">MKDIKVGLIGFGTVGSGLVKVLSDNAALIEERLGCPLVLKTIADHDTERDRGVPLGGAVITANSDDILDDPEISIVVELIGGTGAAKDLILKAFEKGKHVVTANKALLSTYGSEIFAASEDKQLNIGFEASVAGGIPIIKALREGLTANRIESIYGIINGTANYIMSTMTNVGGNFADVLKDAQELGYAEADPTYDVEGIDAAHKLAILINLAYGTTVSHEDIYTEGISRVTELDIEFARQFGYKIKLLAIAKADGTKIEARVHPTMIASDHPLSSVEGVFNAVHMVGDAVGPVMFYGQGAGMMATASAVAGDVIDIARDIRKGVAMRVPPLGHSKESEHSLVIKDMAELTSLYYLRFTAVDKPSVLARISGVLGKHGISISSVIQQGREDEGDVPLVIITHHALERDLLASLSDIEQMDVVVGKTLFIRIEETCGSTD</sequence>
<evidence type="ECO:0000256" key="10">
    <source>
        <dbReference type="ARBA" id="ARBA00023167"/>
    </source>
</evidence>
<evidence type="ECO:0000256" key="8">
    <source>
        <dbReference type="ARBA" id="ARBA00022857"/>
    </source>
</evidence>
<dbReference type="NCBIfam" id="NF004976">
    <property type="entry name" value="PRK06349.1"/>
    <property type="match status" value="1"/>
</dbReference>
<dbReference type="PROSITE" id="PS51671">
    <property type="entry name" value="ACT"/>
    <property type="match status" value="1"/>
</dbReference>
<name>A0A3B0RNP3_9ZZZZ</name>
<dbReference type="InterPro" id="IPR001342">
    <property type="entry name" value="HDH_cat"/>
</dbReference>
<evidence type="ECO:0000256" key="2">
    <source>
        <dbReference type="ARBA" id="ARBA00005062"/>
    </source>
</evidence>
<dbReference type="Gene3D" id="3.30.360.10">
    <property type="entry name" value="Dihydrodipicolinate Reductase, domain 2"/>
    <property type="match status" value="1"/>
</dbReference>
<evidence type="ECO:0000256" key="7">
    <source>
        <dbReference type="ARBA" id="ARBA00022697"/>
    </source>
</evidence>
<dbReference type="InterPro" id="IPR019811">
    <property type="entry name" value="HDH_CS"/>
</dbReference>
<dbReference type="Pfam" id="PF03447">
    <property type="entry name" value="NAD_binding_3"/>
    <property type="match status" value="1"/>
</dbReference>
<evidence type="ECO:0000313" key="12">
    <source>
        <dbReference type="EMBL" id="VAV85195.1"/>
    </source>
</evidence>
<dbReference type="SUPFAM" id="SSF55347">
    <property type="entry name" value="Glyceraldehyde-3-phosphate dehydrogenase-like, C-terminal domain"/>
    <property type="match status" value="1"/>
</dbReference>
<keyword evidence="9 12" id="KW-0560">Oxidoreductase</keyword>
<dbReference type="Pfam" id="PF00742">
    <property type="entry name" value="Homoserine_dh"/>
    <property type="match status" value="1"/>
</dbReference>
<dbReference type="GO" id="GO:0004412">
    <property type="term" value="F:homoserine dehydrogenase activity"/>
    <property type="evidence" value="ECO:0007669"/>
    <property type="project" value="UniProtKB-EC"/>
</dbReference>
<evidence type="ECO:0000256" key="6">
    <source>
        <dbReference type="ARBA" id="ARBA00022605"/>
    </source>
</evidence>
<evidence type="ECO:0000256" key="9">
    <source>
        <dbReference type="ARBA" id="ARBA00023002"/>
    </source>
</evidence>
<dbReference type="FunFam" id="3.30.70.260:FF:000030">
    <property type="entry name" value="Homoserine dehydrogenase"/>
    <property type="match status" value="1"/>
</dbReference>
<dbReference type="InterPro" id="IPR045865">
    <property type="entry name" value="ACT-like_dom_sf"/>
</dbReference>
<dbReference type="InterPro" id="IPR036291">
    <property type="entry name" value="NAD(P)-bd_dom_sf"/>
</dbReference>
<dbReference type="EC" id="1.1.1.3" evidence="4"/>
<evidence type="ECO:0000256" key="4">
    <source>
        <dbReference type="ARBA" id="ARBA00013213"/>
    </source>
</evidence>
<accession>A0A3B0RNP3</accession>
<dbReference type="CDD" id="cd04881">
    <property type="entry name" value="ACT_HSDH-Hom"/>
    <property type="match status" value="1"/>
</dbReference>
<comment type="pathway">
    <text evidence="1">Amino-acid biosynthesis; L-threonine biosynthesis; L-threonine from L-aspartate: step 3/5.</text>
</comment>
<dbReference type="PANTHER" id="PTHR43331:SF1">
    <property type="entry name" value="HOMOSERINE DEHYDROGENASE"/>
    <property type="match status" value="1"/>
</dbReference>
<evidence type="ECO:0000259" key="11">
    <source>
        <dbReference type="PROSITE" id="PS51671"/>
    </source>
</evidence>
<dbReference type="Gene3D" id="3.30.70.260">
    <property type="match status" value="1"/>
</dbReference>
<dbReference type="PANTHER" id="PTHR43331">
    <property type="entry name" value="HOMOSERINE DEHYDROGENASE"/>
    <property type="match status" value="1"/>
</dbReference>
<dbReference type="FunFam" id="3.30.360.10:FF:000005">
    <property type="entry name" value="Homoserine dehydrogenase"/>
    <property type="match status" value="1"/>
</dbReference>
<keyword evidence="8" id="KW-0521">NADP</keyword>
<dbReference type="UniPathway" id="UPA00050">
    <property type="reaction ID" value="UER00063"/>
</dbReference>
<evidence type="ECO:0000256" key="5">
    <source>
        <dbReference type="ARBA" id="ARBA00013376"/>
    </source>
</evidence>
<keyword evidence="7" id="KW-0791">Threonine biosynthesis</keyword>
<dbReference type="GO" id="GO:0009086">
    <property type="term" value="P:methionine biosynthetic process"/>
    <property type="evidence" value="ECO:0007669"/>
    <property type="project" value="UniProtKB-KW"/>
</dbReference>
<dbReference type="Gene3D" id="3.40.50.720">
    <property type="entry name" value="NAD(P)-binding Rossmann-like Domain"/>
    <property type="match status" value="1"/>
</dbReference>
<keyword evidence="6" id="KW-0028">Amino-acid biosynthesis</keyword>
<comment type="pathway">
    <text evidence="2">Amino-acid biosynthesis; L-methionine biosynthesis via de novo pathway; L-homoserine from L-aspartate: step 3/3.</text>
</comment>
<dbReference type="EMBL" id="UOEA01000083">
    <property type="protein sequence ID" value="VAV85195.1"/>
    <property type="molecule type" value="Genomic_DNA"/>
</dbReference>
<gene>
    <name evidence="12" type="ORF">MNBD_DELTA01-1706</name>
</gene>
<dbReference type="SUPFAM" id="SSF55021">
    <property type="entry name" value="ACT-like"/>
    <property type="match status" value="1"/>
</dbReference>
<feature type="domain" description="ACT" evidence="11">
    <location>
        <begin position="355"/>
        <end position="430"/>
    </location>
</feature>
<evidence type="ECO:0000256" key="1">
    <source>
        <dbReference type="ARBA" id="ARBA00005056"/>
    </source>
</evidence>
<proteinExistence type="inferred from homology"/>
<dbReference type="SUPFAM" id="SSF51735">
    <property type="entry name" value="NAD(P)-binding Rossmann-fold domains"/>
    <property type="match status" value="1"/>
</dbReference>
<keyword evidence="10" id="KW-0486">Methionine biosynthesis</keyword>
<organism evidence="12">
    <name type="scientific">hydrothermal vent metagenome</name>
    <dbReference type="NCBI Taxonomy" id="652676"/>
    <lineage>
        <taxon>unclassified sequences</taxon>
        <taxon>metagenomes</taxon>
        <taxon>ecological metagenomes</taxon>
    </lineage>
</organism>
<dbReference type="InterPro" id="IPR016204">
    <property type="entry name" value="HDH"/>
</dbReference>
<dbReference type="GO" id="GO:0050661">
    <property type="term" value="F:NADP binding"/>
    <property type="evidence" value="ECO:0007669"/>
    <property type="project" value="InterPro"/>
</dbReference>